<organism evidence="1 2">
    <name type="scientific">Streptomyces lannensis</name>
    <dbReference type="NCBI Taxonomy" id="766498"/>
    <lineage>
        <taxon>Bacteria</taxon>
        <taxon>Bacillati</taxon>
        <taxon>Actinomycetota</taxon>
        <taxon>Actinomycetes</taxon>
        <taxon>Kitasatosporales</taxon>
        <taxon>Streptomycetaceae</taxon>
        <taxon>Streptomyces</taxon>
    </lineage>
</organism>
<protein>
    <submittedName>
        <fullName evidence="1">Uncharacterized protein</fullName>
    </submittedName>
</protein>
<dbReference type="EMBL" id="BAAAZA010000020">
    <property type="protein sequence ID" value="GAA3884462.1"/>
    <property type="molecule type" value="Genomic_DNA"/>
</dbReference>
<dbReference type="Proteomes" id="UP001501563">
    <property type="component" value="Unassembled WGS sequence"/>
</dbReference>
<dbReference type="RefSeq" id="WP_345552424.1">
    <property type="nucleotide sequence ID" value="NZ_BAAAZA010000020.1"/>
</dbReference>
<sequence length="166" mass="18577">MGTGTHPESGLTKSAWSDADFDEMGWHDATIHGLCVQPGAPDGSLPPRLLLDIDYIVHWVHPVAPQTHFSFWTAPSTLVFDDVWDFEGDLDFKGMGLSLQIDHLRRSAPEDGRGGPQWHLEGHFFDLKFQATGFHQYLRQAPQYAQRLVLSNSERGGISFAEIAFT</sequence>
<comment type="caution">
    <text evidence="1">The sequence shown here is derived from an EMBL/GenBank/DDBJ whole genome shotgun (WGS) entry which is preliminary data.</text>
</comment>
<accession>A0ABP7KRT9</accession>
<name>A0ABP7KRT9_9ACTN</name>
<reference evidence="2" key="1">
    <citation type="journal article" date="2019" name="Int. J. Syst. Evol. Microbiol.">
        <title>The Global Catalogue of Microorganisms (GCM) 10K type strain sequencing project: providing services to taxonomists for standard genome sequencing and annotation.</title>
        <authorList>
            <consortium name="The Broad Institute Genomics Platform"/>
            <consortium name="The Broad Institute Genome Sequencing Center for Infectious Disease"/>
            <person name="Wu L."/>
            <person name="Ma J."/>
        </authorList>
    </citation>
    <scope>NUCLEOTIDE SEQUENCE [LARGE SCALE GENOMIC DNA]</scope>
    <source>
        <strain evidence="2">JCM 16578</strain>
    </source>
</reference>
<proteinExistence type="predicted"/>
<gene>
    <name evidence="1" type="ORF">GCM10022207_59460</name>
</gene>
<evidence type="ECO:0000313" key="2">
    <source>
        <dbReference type="Proteomes" id="UP001501563"/>
    </source>
</evidence>
<evidence type="ECO:0000313" key="1">
    <source>
        <dbReference type="EMBL" id="GAA3884462.1"/>
    </source>
</evidence>
<keyword evidence="2" id="KW-1185">Reference proteome</keyword>